<organism evidence="2 3">
    <name type="scientific">Phrynosoma platyrhinos</name>
    <name type="common">Desert horned lizard</name>
    <dbReference type="NCBI Taxonomy" id="52577"/>
    <lineage>
        <taxon>Eukaryota</taxon>
        <taxon>Metazoa</taxon>
        <taxon>Chordata</taxon>
        <taxon>Craniata</taxon>
        <taxon>Vertebrata</taxon>
        <taxon>Euteleostomi</taxon>
        <taxon>Lepidosauria</taxon>
        <taxon>Squamata</taxon>
        <taxon>Bifurcata</taxon>
        <taxon>Unidentata</taxon>
        <taxon>Episquamata</taxon>
        <taxon>Toxicofera</taxon>
        <taxon>Iguania</taxon>
        <taxon>Phrynosomatidae</taxon>
        <taxon>Phrynosomatinae</taxon>
        <taxon>Phrynosoma</taxon>
    </lineage>
</organism>
<name>A0ABQ7T793_PHRPL</name>
<dbReference type="EMBL" id="JAIPUX010001211">
    <property type="protein sequence ID" value="KAH0625524.1"/>
    <property type="molecule type" value="Genomic_DNA"/>
</dbReference>
<sequence length="359" mass="40052">MLALARRPLPSFLLNGQRSLHTAPARNVLRLRPFHFLVATGGGYAGYRQYEKHKEKQLENLGIEVPPKIASDWERKCSELSRALMTVSSPPANAAFGRVSCIRTRNTHDCVDKIRANKADVASLDAGDVYSGVKLHGLTQLFGEKGKEKARFELFTSAPFRGKNLLFRDATRRLRIVVGEEADVSQVLGMDYKNEADAVTLDATHAFFAETCALVPAAVEIYDLSGRASEFELLCPDGSRAAISDWRECNLGRVPPNVVVTRPVSVTKVHGFLEKSQNASGNSVFRLFRSQKYGESDLLFKDATQRLLLTGHLNYRAVLGDSFFQLAESVFRCTPAGVARKLRKLPSPIFFRREKNFRM</sequence>
<dbReference type="Gene3D" id="3.40.190.10">
    <property type="entry name" value="Periplasmic binding protein-like II"/>
    <property type="match status" value="3"/>
</dbReference>
<dbReference type="PANTHER" id="PTHR11485:SF28">
    <property type="entry name" value="OVOTRANSFERRIN"/>
    <property type="match status" value="1"/>
</dbReference>
<evidence type="ECO:0000259" key="1">
    <source>
        <dbReference type="PROSITE" id="PS51408"/>
    </source>
</evidence>
<accession>A0ABQ7T793</accession>
<dbReference type="InterPro" id="IPR001156">
    <property type="entry name" value="Transferrin-like_dom"/>
</dbReference>
<protein>
    <recommendedName>
        <fullName evidence="1">Transferrin-like domain-containing protein</fullName>
    </recommendedName>
</protein>
<dbReference type="SMART" id="SM00094">
    <property type="entry name" value="TR_FER"/>
    <property type="match status" value="1"/>
</dbReference>
<feature type="domain" description="Transferrin-like" evidence="1">
    <location>
        <begin position="65"/>
        <end position="332"/>
    </location>
</feature>
<proteinExistence type="predicted"/>
<keyword evidence="3" id="KW-1185">Reference proteome</keyword>
<evidence type="ECO:0000313" key="3">
    <source>
        <dbReference type="Proteomes" id="UP000826234"/>
    </source>
</evidence>
<dbReference type="Pfam" id="PF00405">
    <property type="entry name" value="Transferrin"/>
    <property type="match status" value="2"/>
</dbReference>
<comment type="caution">
    <text evidence="2">The sequence shown here is derived from an EMBL/GenBank/DDBJ whole genome shotgun (WGS) entry which is preliminary data.</text>
</comment>
<dbReference type="SUPFAM" id="SSF53850">
    <property type="entry name" value="Periplasmic binding protein-like II"/>
    <property type="match status" value="2"/>
</dbReference>
<reference evidence="2 3" key="1">
    <citation type="journal article" date="2022" name="Gigascience">
        <title>A chromosome-level genome assembly and annotation of the desert horned lizard, Phrynosoma platyrhinos, provides insight into chromosomal rearrangements among reptiles.</title>
        <authorList>
            <person name="Koochekian N."/>
            <person name="Ascanio A."/>
            <person name="Farleigh K."/>
            <person name="Card D.C."/>
            <person name="Schield D.R."/>
            <person name="Castoe T.A."/>
            <person name="Jezkova T."/>
        </authorList>
    </citation>
    <scope>NUCLEOTIDE SEQUENCE [LARGE SCALE GENOMIC DNA]</scope>
    <source>
        <strain evidence="2">NK-2021</strain>
    </source>
</reference>
<dbReference type="Proteomes" id="UP000826234">
    <property type="component" value="Unassembled WGS sequence"/>
</dbReference>
<gene>
    <name evidence="2" type="ORF">JD844_015070</name>
</gene>
<evidence type="ECO:0000313" key="2">
    <source>
        <dbReference type="EMBL" id="KAH0625524.1"/>
    </source>
</evidence>
<dbReference type="PANTHER" id="PTHR11485">
    <property type="entry name" value="TRANSFERRIN"/>
    <property type="match status" value="1"/>
</dbReference>
<dbReference type="PROSITE" id="PS51408">
    <property type="entry name" value="TRANSFERRIN_LIKE_4"/>
    <property type="match status" value="1"/>
</dbReference>